<feature type="transmembrane region" description="Helical" evidence="8">
    <location>
        <begin position="773"/>
        <end position="791"/>
    </location>
</feature>
<keyword evidence="6 8" id="KW-0472">Membrane</keyword>
<name>A0A5B9VVF0_9BACT</name>
<dbReference type="PANTHER" id="PTHR33406:SF6">
    <property type="entry name" value="MEMBRANE PROTEIN YDGH-RELATED"/>
    <property type="match status" value="1"/>
</dbReference>
<evidence type="ECO:0000259" key="9">
    <source>
        <dbReference type="PROSITE" id="PS50156"/>
    </source>
</evidence>
<evidence type="ECO:0000256" key="6">
    <source>
        <dbReference type="ARBA" id="ARBA00023136"/>
    </source>
</evidence>
<evidence type="ECO:0000256" key="8">
    <source>
        <dbReference type="SAM" id="Phobius"/>
    </source>
</evidence>
<organism evidence="10 11">
    <name type="scientific">Aquisphaera giovannonii</name>
    <dbReference type="NCBI Taxonomy" id="406548"/>
    <lineage>
        <taxon>Bacteria</taxon>
        <taxon>Pseudomonadati</taxon>
        <taxon>Planctomycetota</taxon>
        <taxon>Planctomycetia</taxon>
        <taxon>Isosphaerales</taxon>
        <taxon>Isosphaeraceae</taxon>
        <taxon>Aquisphaera</taxon>
    </lineage>
</organism>
<dbReference type="InterPro" id="IPR004869">
    <property type="entry name" value="MMPL_dom"/>
</dbReference>
<dbReference type="KEGG" id="agv:OJF2_07930"/>
<evidence type="ECO:0000256" key="5">
    <source>
        <dbReference type="ARBA" id="ARBA00022989"/>
    </source>
</evidence>
<dbReference type="GO" id="GO:0005886">
    <property type="term" value="C:plasma membrane"/>
    <property type="evidence" value="ECO:0007669"/>
    <property type="project" value="UniProtKB-SubCell"/>
</dbReference>
<evidence type="ECO:0000256" key="1">
    <source>
        <dbReference type="ARBA" id="ARBA00004651"/>
    </source>
</evidence>
<comment type="subcellular location">
    <subcellularLocation>
        <location evidence="1">Cell membrane</location>
        <topology evidence="1">Multi-pass membrane protein</topology>
    </subcellularLocation>
</comment>
<feature type="transmembrane region" description="Helical" evidence="8">
    <location>
        <begin position="834"/>
        <end position="855"/>
    </location>
</feature>
<evidence type="ECO:0000256" key="4">
    <source>
        <dbReference type="ARBA" id="ARBA00022692"/>
    </source>
</evidence>
<dbReference type="EMBL" id="CP042997">
    <property type="protein sequence ID" value="QEH32323.1"/>
    <property type="molecule type" value="Genomic_DNA"/>
</dbReference>
<keyword evidence="11" id="KW-1185">Reference proteome</keyword>
<dbReference type="InterPro" id="IPR050545">
    <property type="entry name" value="Mycobact_MmpL"/>
</dbReference>
<evidence type="ECO:0000256" key="3">
    <source>
        <dbReference type="ARBA" id="ARBA00022475"/>
    </source>
</evidence>
<feature type="transmembrane region" description="Helical" evidence="8">
    <location>
        <begin position="798"/>
        <end position="822"/>
    </location>
</feature>
<feature type="transmembrane region" description="Helical" evidence="8">
    <location>
        <begin position="222"/>
        <end position="244"/>
    </location>
</feature>
<evidence type="ECO:0000256" key="7">
    <source>
        <dbReference type="SAM" id="MobiDB-lite"/>
    </source>
</evidence>
<feature type="transmembrane region" description="Helical" evidence="8">
    <location>
        <begin position="196"/>
        <end position="215"/>
    </location>
</feature>
<dbReference type="InterPro" id="IPR000731">
    <property type="entry name" value="SSD"/>
</dbReference>
<feature type="transmembrane region" description="Helical" evidence="8">
    <location>
        <begin position="876"/>
        <end position="898"/>
    </location>
</feature>
<comment type="similarity">
    <text evidence="2">Belongs to the resistance-nodulation-cell division (RND) (TC 2.A.6) family. MmpL subfamily.</text>
</comment>
<dbReference type="Proteomes" id="UP000324233">
    <property type="component" value="Chromosome"/>
</dbReference>
<keyword evidence="5 8" id="KW-1133">Transmembrane helix</keyword>
<keyword evidence="3" id="KW-1003">Cell membrane</keyword>
<feature type="region of interest" description="Disordered" evidence="7">
    <location>
        <begin position="610"/>
        <end position="637"/>
    </location>
</feature>
<dbReference type="OrthoDB" id="9782006at2"/>
<dbReference type="PANTHER" id="PTHR33406">
    <property type="entry name" value="MEMBRANE PROTEIN MJ1562-RELATED"/>
    <property type="match status" value="1"/>
</dbReference>
<evidence type="ECO:0000256" key="2">
    <source>
        <dbReference type="ARBA" id="ARBA00010157"/>
    </source>
</evidence>
<feature type="domain" description="SSD" evidence="9">
    <location>
        <begin position="801"/>
        <end position="929"/>
    </location>
</feature>
<evidence type="ECO:0000313" key="11">
    <source>
        <dbReference type="Proteomes" id="UP000324233"/>
    </source>
</evidence>
<dbReference type="RefSeq" id="WP_148591416.1">
    <property type="nucleotide sequence ID" value="NZ_CP042997.1"/>
</dbReference>
<dbReference type="SUPFAM" id="SSF82866">
    <property type="entry name" value="Multidrug efflux transporter AcrB transmembrane domain"/>
    <property type="match status" value="2"/>
</dbReference>
<dbReference type="PROSITE" id="PS50156">
    <property type="entry name" value="SSD"/>
    <property type="match status" value="1"/>
</dbReference>
<gene>
    <name evidence="10" type="primary">ydgH</name>
    <name evidence="10" type="ORF">OJF2_07930</name>
</gene>
<dbReference type="Gene3D" id="1.20.1640.10">
    <property type="entry name" value="Multidrug efflux transporter AcrB transmembrane domain"/>
    <property type="match status" value="2"/>
</dbReference>
<protein>
    <submittedName>
        <fullName evidence="10">Membrane protein YdgH</fullName>
    </submittedName>
</protein>
<keyword evidence="4 8" id="KW-0812">Transmembrane</keyword>
<sequence length="957" mass="101570">MPLDYVQSFLTRRPGWVVAAWLGLAAAVGFASPSLTRLAAEGQSKLLGPEAESRRAADLVRKAWPKQAYEATAVLALHRPSGLTDADRAFASRVQGRFERGDRPKEVVRVLGPDSDREIAGRLVSADGTLCLVVVPFDTSYVAPSAQKAVAWLQDEADALRRADAGQIGGLELRWTGDAVIGRDYMAQVQTSLDRAAAATVALLLVVLLVVYRSIWLAMVPLLTIGLSLVIARGLLAWLCRAGWEVSPLVELFLVALLFGTGTDFCLFLSWRFAEHYNERNPAGVMRLTLGRSLVPLVTSAGTIVVGLLLMGTTKFKLFSTTGPSVALGLAISLAATLTLAPALLVLLARYRPKAFRGFAAPSGDLWDRAGRVAMSRPLRSWGLALLAMMPLAVLGTQTRFVMDLLSEMPRTTESGETLRLVASRFDPGMMAPLTVVLESDADLRRSEGLALIDDVSRLLSHQRRLTEVRSATQPLGSPEPLARARLSSRLGEVNDGFRQLADGAGTLNRGLTEGAAKLRAALWLGRRVGLNVGGALGAATGSGAGSPSSPAARAMASGLGKAAAAGMARGGAPPWDLANYARAFDLLSPAGPPAGPGAPVAAAAAAAPAGSADPSVRRAGGSTPAEGPPPTAAAGTGPAEVLLAEITRAADGADQIAKGARRAHREVSAILEDPVGRRALDRLLITPQNIDENPDLRKSFGVYITDDGHRARIDVTQGDRVFSDSAMNQVEVLRRRLREYLGEYEGIDVRASIAGANAESADVRLLTHDDQVKSWFVVPIGVFLVLLLALRDPWACFNLVATMVLTYLFALGATHLLFVTILGAEGLDWKVPYFLFVLLVAVGVDYNVFLMARLHEETARHGFRGGIVRAIGQTGGLISSAAAITACSFASFLSSPLASLRQLGFALVVGITVDALLVRPLLVPCGHWLLRRSREVLGPGQPALARSDRLLSRVPD</sequence>
<accession>A0A5B9VVF0</accession>
<feature type="transmembrane region" description="Helical" evidence="8">
    <location>
        <begin position="382"/>
        <end position="403"/>
    </location>
</feature>
<dbReference type="AlphaFoldDB" id="A0A5B9VVF0"/>
<proteinExistence type="inferred from homology"/>
<feature type="transmembrane region" description="Helical" evidence="8">
    <location>
        <begin position="294"/>
        <end position="314"/>
    </location>
</feature>
<dbReference type="Pfam" id="PF03176">
    <property type="entry name" value="MMPL"/>
    <property type="match status" value="2"/>
</dbReference>
<evidence type="ECO:0000313" key="10">
    <source>
        <dbReference type="EMBL" id="QEH32323.1"/>
    </source>
</evidence>
<reference evidence="10 11" key="1">
    <citation type="submission" date="2019-08" db="EMBL/GenBank/DDBJ databases">
        <title>Deep-cultivation of Planctomycetes and their phenomic and genomic characterization uncovers novel biology.</title>
        <authorList>
            <person name="Wiegand S."/>
            <person name="Jogler M."/>
            <person name="Boedeker C."/>
            <person name="Pinto D."/>
            <person name="Vollmers J."/>
            <person name="Rivas-Marin E."/>
            <person name="Kohn T."/>
            <person name="Peeters S.H."/>
            <person name="Heuer A."/>
            <person name="Rast P."/>
            <person name="Oberbeckmann S."/>
            <person name="Bunk B."/>
            <person name="Jeske O."/>
            <person name="Meyerdierks A."/>
            <person name="Storesund J.E."/>
            <person name="Kallscheuer N."/>
            <person name="Luecker S."/>
            <person name="Lage O.M."/>
            <person name="Pohl T."/>
            <person name="Merkel B.J."/>
            <person name="Hornburger P."/>
            <person name="Mueller R.-W."/>
            <person name="Bruemmer F."/>
            <person name="Labrenz M."/>
            <person name="Spormann A.M."/>
            <person name="Op den Camp H."/>
            <person name="Overmann J."/>
            <person name="Amann R."/>
            <person name="Jetten M.S.M."/>
            <person name="Mascher T."/>
            <person name="Medema M.H."/>
            <person name="Devos D.P."/>
            <person name="Kaster A.-K."/>
            <person name="Ovreas L."/>
            <person name="Rohde M."/>
            <person name="Galperin M.Y."/>
            <person name="Jogler C."/>
        </authorList>
    </citation>
    <scope>NUCLEOTIDE SEQUENCE [LARGE SCALE GENOMIC DNA]</scope>
    <source>
        <strain evidence="10 11">OJF2</strain>
    </source>
</reference>
<feature type="transmembrane region" description="Helical" evidence="8">
    <location>
        <begin position="250"/>
        <end position="273"/>
    </location>
</feature>
<feature type="transmembrane region" description="Helical" evidence="8">
    <location>
        <begin position="904"/>
        <end position="923"/>
    </location>
</feature>
<feature type="transmembrane region" description="Helical" evidence="8">
    <location>
        <begin position="326"/>
        <end position="349"/>
    </location>
</feature>